<evidence type="ECO:0000256" key="2">
    <source>
        <dbReference type="SAM" id="SignalP"/>
    </source>
</evidence>
<feature type="signal peptide" evidence="2">
    <location>
        <begin position="1"/>
        <end position="24"/>
    </location>
</feature>
<feature type="region of interest" description="Disordered" evidence="1">
    <location>
        <begin position="27"/>
        <end position="47"/>
    </location>
</feature>
<dbReference type="EMBL" id="JADILW010000062">
    <property type="protein sequence ID" value="MBO8480273.1"/>
    <property type="molecule type" value="Genomic_DNA"/>
</dbReference>
<keyword evidence="2" id="KW-0732">Signal</keyword>
<protein>
    <submittedName>
        <fullName evidence="3">Uncharacterized protein</fullName>
    </submittedName>
</protein>
<organism evidence="3 4">
    <name type="scientific">Candidatus Cryptobacteroides avistercoris</name>
    <dbReference type="NCBI Taxonomy" id="2840758"/>
    <lineage>
        <taxon>Bacteria</taxon>
        <taxon>Pseudomonadati</taxon>
        <taxon>Bacteroidota</taxon>
        <taxon>Bacteroidia</taxon>
        <taxon>Bacteroidales</taxon>
        <taxon>Candidatus Cryptobacteroides</taxon>
    </lineage>
</organism>
<feature type="chain" id="PRO_5038428360" evidence="2">
    <location>
        <begin position="25"/>
        <end position="47"/>
    </location>
</feature>
<name>A0A9D9NP61_9BACT</name>
<evidence type="ECO:0000256" key="1">
    <source>
        <dbReference type="SAM" id="MobiDB-lite"/>
    </source>
</evidence>
<reference evidence="3" key="1">
    <citation type="submission" date="2020-10" db="EMBL/GenBank/DDBJ databases">
        <authorList>
            <person name="Gilroy R."/>
        </authorList>
    </citation>
    <scope>NUCLEOTIDE SEQUENCE</scope>
    <source>
        <strain evidence="3">B3-1481</strain>
    </source>
</reference>
<dbReference type="AlphaFoldDB" id="A0A9D9NP61"/>
<dbReference type="PROSITE" id="PS51257">
    <property type="entry name" value="PROKAR_LIPOPROTEIN"/>
    <property type="match status" value="1"/>
</dbReference>
<sequence length="47" mass="4727">MRKIHLLCAALLSAATLLSGCGHAPVTPETPSGDYISSASRSATASI</sequence>
<proteinExistence type="predicted"/>
<feature type="compositionally biased region" description="Low complexity" evidence="1">
    <location>
        <begin position="37"/>
        <end position="47"/>
    </location>
</feature>
<gene>
    <name evidence="3" type="ORF">IAB76_04080</name>
</gene>
<evidence type="ECO:0000313" key="4">
    <source>
        <dbReference type="Proteomes" id="UP000823769"/>
    </source>
</evidence>
<dbReference type="Proteomes" id="UP000823769">
    <property type="component" value="Unassembled WGS sequence"/>
</dbReference>
<comment type="caution">
    <text evidence="3">The sequence shown here is derived from an EMBL/GenBank/DDBJ whole genome shotgun (WGS) entry which is preliminary data.</text>
</comment>
<reference evidence="3" key="2">
    <citation type="journal article" date="2021" name="PeerJ">
        <title>Extensive microbial diversity within the chicken gut microbiome revealed by metagenomics and culture.</title>
        <authorList>
            <person name="Gilroy R."/>
            <person name="Ravi A."/>
            <person name="Getino M."/>
            <person name="Pursley I."/>
            <person name="Horton D.L."/>
            <person name="Alikhan N.F."/>
            <person name="Baker D."/>
            <person name="Gharbi K."/>
            <person name="Hall N."/>
            <person name="Watson M."/>
            <person name="Adriaenssens E.M."/>
            <person name="Foster-Nyarko E."/>
            <person name="Jarju S."/>
            <person name="Secka A."/>
            <person name="Antonio M."/>
            <person name="Oren A."/>
            <person name="Chaudhuri R.R."/>
            <person name="La Ragione R."/>
            <person name="Hildebrand F."/>
            <person name="Pallen M.J."/>
        </authorList>
    </citation>
    <scope>NUCLEOTIDE SEQUENCE</scope>
    <source>
        <strain evidence="3">B3-1481</strain>
    </source>
</reference>
<evidence type="ECO:0000313" key="3">
    <source>
        <dbReference type="EMBL" id="MBO8480273.1"/>
    </source>
</evidence>
<accession>A0A9D9NP61</accession>